<sequence>MPFNKEYWENRYLNDEAPWDTGSITAPLKEYIDQIIDKTLKILIPGAGNAHELDYLFSQGFHNVFIIDLAPTPLENIKSRNPNFPDSQLLLGDFFDLNDTFDLILEQTFFCALSPELRPQYAVKMHEILKPGGKIAGLLFDFPLTEAGPPFGGSETEYRGLFADTFTIKKLERAHNSIKPRQDRELFFIFEKKITTQQL</sequence>
<dbReference type="Pfam" id="PF05724">
    <property type="entry name" value="TPMT"/>
    <property type="match status" value="1"/>
</dbReference>
<dbReference type="InterPro" id="IPR029063">
    <property type="entry name" value="SAM-dependent_MTases_sf"/>
</dbReference>
<dbReference type="EMBL" id="CP101751">
    <property type="protein sequence ID" value="UUC47369.1"/>
    <property type="molecule type" value="Genomic_DNA"/>
</dbReference>
<evidence type="ECO:0000313" key="4">
    <source>
        <dbReference type="EMBL" id="UUC47369.1"/>
    </source>
</evidence>
<dbReference type="PANTHER" id="PTHR10259">
    <property type="entry name" value="THIOPURINE S-METHYLTRANSFERASE"/>
    <property type="match status" value="1"/>
</dbReference>
<keyword evidence="5" id="KW-1185">Reference proteome</keyword>
<dbReference type="GO" id="GO:0032259">
    <property type="term" value="P:methylation"/>
    <property type="evidence" value="ECO:0007669"/>
    <property type="project" value="UniProtKB-KW"/>
</dbReference>
<organism evidence="4 5">
    <name type="scientific">Flavobacterium cerinum</name>
    <dbReference type="NCBI Taxonomy" id="2502784"/>
    <lineage>
        <taxon>Bacteria</taxon>
        <taxon>Pseudomonadati</taxon>
        <taxon>Bacteroidota</taxon>
        <taxon>Flavobacteriia</taxon>
        <taxon>Flavobacteriales</taxon>
        <taxon>Flavobacteriaceae</taxon>
        <taxon>Flavobacterium</taxon>
    </lineage>
</organism>
<proteinExistence type="predicted"/>
<name>A0ABY5IXH9_9FLAO</name>
<dbReference type="Gene3D" id="3.40.50.150">
    <property type="entry name" value="Vaccinia Virus protein VP39"/>
    <property type="match status" value="1"/>
</dbReference>
<evidence type="ECO:0000256" key="3">
    <source>
        <dbReference type="ARBA" id="ARBA00022691"/>
    </source>
</evidence>
<keyword evidence="1 4" id="KW-0489">Methyltransferase</keyword>
<dbReference type="GO" id="GO:0008168">
    <property type="term" value="F:methyltransferase activity"/>
    <property type="evidence" value="ECO:0007669"/>
    <property type="project" value="UniProtKB-KW"/>
</dbReference>
<dbReference type="PANTHER" id="PTHR10259:SF11">
    <property type="entry name" value="THIOPURINE S-METHYLTRANSFERASE"/>
    <property type="match status" value="1"/>
</dbReference>
<reference evidence="4" key="1">
    <citation type="submission" date="2022-07" db="EMBL/GenBank/DDBJ databases">
        <title>Isolation, identification, and degradation of a PFOSA degrading strain from sewage treatment plant.</title>
        <authorList>
            <person name="Zhang L."/>
            <person name="Huo Y."/>
        </authorList>
    </citation>
    <scope>NUCLEOTIDE SEQUENCE</scope>
    <source>
        <strain evidence="4">C1</strain>
    </source>
</reference>
<evidence type="ECO:0000256" key="2">
    <source>
        <dbReference type="ARBA" id="ARBA00022679"/>
    </source>
</evidence>
<dbReference type="InterPro" id="IPR008854">
    <property type="entry name" value="TPMT"/>
</dbReference>
<dbReference type="CDD" id="cd02440">
    <property type="entry name" value="AdoMet_MTases"/>
    <property type="match status" value="1"/>
</dbReference>
<dbReference type="PROSITE" id="PS51585">
    <property type="entry name" value="SAM_MT_TPMT"/>
    <property type="match status" value="1"/>
</dbReference>
<keyword evidence="2" id="KW-0808">Transferase</keyword>
<accession>A0ABY5IXH9</accession>
<protein>
    <submittedName>
        <fullName evidence="4">TPMT family class I SAM-dependent methyltransferase</fullName>
    </submittedName>
</protein>
<evidence type="ECO:0000313" key="5">
    <source>
        <dbReference type="Proteomes" id="UP001059844"/>
    </source>
</evidence>
<keyword evidence="3" id="KW-0949">S-adenosyl-L-methionine</keyword>
<dbReference type="Proteomes" id="UP001059844">
    <property type="component" value="Chromosome"/>
</dbReference>
<gene>
    <name evidence="4" type="ORF">NOX80_08960</name>
</gene>
<evidence type="ECO:0000256" key="1">
    <source>
        <dbReference type="ARBA" id="ARBA00022603"/>
    </source>
</evidence>
<dbReference type="SUPFAM" id="SSF53335">
    <property type="entry name" value="S-adenosyl-L-methionine-dependent methyltransferases"/>
    <property type="match status" value="1"/>
</dbReference>